<reference evidence="2" key="1">
    <citation type="journal article" date="2014" name="Int. J. Syst. Evol. Microbiol.">
        <title>Complete genome sequence of Corynebacterium casei LMG S-19264T (=DSM 44701T), isolated from a smear-ripened cheese.</title>
        <authorList>
            <consortium name="US DOE Joint Genome Institute (JGI-PGF)"/>
            <person name="Walter F."/>
            <person name="Albersmeier A."/>
            <person name="Kalinowski J."/>
            <person name="Ruckert C."/>
        </authorList>
    </citation>
    <scope>NUCLEOTIDE SEQUENCE</scope>
    <source>
        <strain evidence="2">CGMCC 4.7312</strain>
    </source>
</reference>
<name>A0A917U5P5_9ACTN</name>
<dbReference type="EMBL" id="BMNB01000033">
    <property type="protein sequence ID" value="GGM60468.1"/>
    <property type="molecule type" value="Genomic_DNA"/>
</dbReference>
<reference evidence="2" key="2">
    <citation type="submission" date="2020-09" db="EMBL/GenBank/DDBJ databases">
        <authorList>
            <person name="Sun Q."/>
            <person name="Zhou Y."/>
        </authorList>
    </citation>
    <scope>NUCLEOTIDE SEQUENCE</scope>
    <source>
        <strain evidence="2">CGMCC 4.7312</strain>
    </source>
</reference>
<keyword evidence="3" id="KW-1185">Reference proteome</keyword>
<protein>
    <recommendedName>
        <fullName evidence="4">Hpr(Ser) kinase/phosphatase</fullName>
    </recommendedName>
</protein>
<comment type="caution">
    <text evidence="2">The sequence shown here is derived from an EMBL/GenBank/DDBJ whole genome shotgun (WGS) entry which is preliminary data.</text>
</comment>
<dbReference type="RefSeq" id="WP_189048885.1">
    <property type="nucleotide sequence ID" value="NZ_BMNB01000033.1"/>
</dbReference>
<evidence type="ECO:0000313" key="2">
    <source>
        <dbReference type="EMBL" id="GGM60468.1"/>
    </source>
</evidence>
<gene>
    <name evidence="2" type="ORF">GCM10011608_51880</name>
</gene>
<proteinExistence type="predicted"/>
<evidence type="ECO:0000256" key="1">
    <source>
        <dbReference type="SAM" id="MobiDB-lite"/>
    </source>
</evidence>
<dbReference type="Proteomes" id="UP000608890">
    <property type="component" value="Unassembled WGS sequence"/>
</dbReference>
<feature type="region of interest" description="Disordered" evidence="1">
    <location>
        <begin position="24"/>
        <end position="54"/>
    </location>
</feature>
<dbReference type="InterPro" id="IPR027417">
    <property type="entry name" value="P-loop_NTPase"/>
</dbReference>
<organism evidence="2 3">
    <name type="scientific">Micromonospora sonchi</name>
    <dbReference type="NCBI Taxonomy" id="1763543"/>
    <lineage>
        <taxon>Bacteria</taxon>
        <taxon>Bacillati</taxon>
        <taxon>Actinomycetota</taxon>
        <taxon>Actinomycetes</taxon>
        <taxon>Micromonosporales</taxon>
        <taxon>Micromonosporaceae</taxon>
        <taxon>Micromonospora</taxon>
    </lineage>
</organism>
<evidence type="ECO:0000313" key="3">
    <source>
        <dbReference type="Proteomes" id="UP000608890"/>
    </source>
</evidence>
<dbReference type="Gene3D" id="3.40.50.300">
    <property type="entry name" value="P-loop containing nucleotide triphosphate hydrolases"/>
    <property type="match status" value="1"/>
</dbReference>
<accession>A0A917U5P5</accession>
<sequence>MPNSDTDRYAYGLRVRGLDHVVELAPAGPPDGRPTVAIRSDPTGTPPQPGGPDERRCVRMLADGRWMSVDRDRARATLYGPTPAPDLLAHPYLAAVATIVNRWSSRETFHAGAFVGGGRAWAVLGARTAGKSSLLAVLAADGVPVLADDALITDGRYAFAGPRCLDLREPVPGIDLAPLPARYATRLRVALPPVADRLPLGGWFFLRWGGESAAVPVAPTDLLARLAALRTWPALSSDPAVLLALSALPAWDLVRPKEWAAVEMTRRLLDRALATPVGVPS</sequence>
<dbReference type="AlphaFoldDB" id="A0A917U5P5"/>
<evidence type="ECO:0008006" key="4">
    <source>
        <dbReference type="Google" id="ProtNLM"/>
    </source>
</evidence>